<sequence>MMTEYYEVTPPQRWPFVVAAVAGVVWLGLAILAAMPLLGNAVPPEARSAGSVAGAVLGILAPVAVLWLAAAQLRERAGSRAARTSLMEEHSRLTEQRIDHGASALILLEDRMTALVSRIEAVSAPVERQHQTLLAAVAQLEGAGVRLSEATGRTEAATVTLGAATPDATAQAERLTALLARAEDDLQRQLVQTETMLVALGERAAEAEIQARATTAETVTSLAAISDSAVRATQAVAMPLADLVAGVHNAFVRTTEAMDATRDGVDAQTSAMLASIEQARVTLDQIGGEASRQISERLEMMLETAGRVGSELDDHAMRSTALIDDVTRGFGVLDAKLDNSITVGNSAMESVTARMNEARDAIHRLGEPIGATEVVLGHVEVRLAEIGTAAAETLGQLGTALPAAIPHLVDMLARLSELHDRADQLSLPLTAGGDSIAAAQTQLDRAREALDKAALKLASELVQARDALNEIETLTGSTSLAASAQLIEVFARVREIAVQTAGTMRETLSNVVAEAEAALDQAGTTRAELAFASPIRSQLAEVGALQERVAAAGQAAGERITRRLLTLAESVATVEARIDEVDTRFEVRSRSTLAKRSSKLLESMQAAAIDIAGLMSFQVEDTAWDAYLKGDKSIFARRIVEQLDGDMTRAIKRHFEHDPEFRGQATHYIEEFEALISQVLPDREGKTLAVTLLSSNIGRVYVALAQAAGHFG</sequence>
<dbReference type="RefSeq" id="WP_188762088.1">
    <property type="nucleotide sequence ID" value="NZ_BMJM01000003.1"/>
</dbReference>
<dbReference type="EMBL" id="BMJM01000003">
    <property type="protein sequence ID" value="GGE07801.1"/>
    <property type="molecule type" value="Genomic_DNA"/>
</dbReference>
<evidence type="ECO:0000256" key="1">
    <source>
        <dbReference type="SAM" id="Phobius"/>
    </source>
</evidence>
<dbReference type="Proteomes" id="UP000635071">
    <property type="component" value="Unassembled WGS sequence"/>
</dbReference>
<keyword evidence="1" id="KW-1133">Transmembrane helix</keyword>
<proteinExistence type="predicted"/>
<reference evidence="2" key="2">
    <citation type="submission" date="2020-09" db="EMBL/GenBank/DDBJ databases">
        <authorList>
            <person name="Sun Q."/>
            <person name="Zhou Y."/>
        </authorList>
    </citation>
    <scope>NUCLEOTIDE SEQUENCE</scope>
    <source>
        <strain evidence="2">CGMCC 1.15519</strain>
    </source>
</reference>
<accession>A0A916ZRF8</accession>
<protein>
    <submittedName>
        <fullName evidence="2">Uncharacterized protein</fullName>
    </submittedName>
</protein>
<feature type="transmembrane region" description="Helical" evidence="1">
    <location>
        <begin position="50"/>
        <end position="70"/>
    </location>
</feature>
<reference evidence="2" key="1">
    <citation type="journal article" date="2014" name="Int. J. Syst. Evol. Microbiol.">
        <title>Complete genome sequence of Corynebacterium casei LMG S-19264T (=DSM 44701T), isolated from a smear-ripened cheese.</title>
        <authorList>
            <consortium name="US DOE Joint Genome Institute (JGI-PGF)"/>
            <person name="Walter F."/>
            <person name="Albersmeier A."/>
            <person name="Kalinowski J."/>
            <person name="Ruckert C."/>
        </authorList>
    </citation>
    <scope>NUCLEOTIDE SEQUENCE</scope>
    <source>
        <strain evidence="2">CGMCC 1.15519</strain>
    </source>
</reference>
<keyword evidence="1" id="KW-0472">Membrane</keyword>
<gene>
    <name evidence="2" type="ORF">GCM10011529_12750</name>
</gene>
<keyword evidence="3" id="KW-1185">Reference proteome</keyword>
<name>A0A916ZRF8_9SPHN</name>
<organism evidence="2 3">
    <name type="scientific">Sandarakinorhabdus glacialis</name>
    <dbReference type="NCBI Taxonomy" id="1614636"/>
    <lineage>
        <taxon>Bacteria</taxon>
        <taxon>Pseudomonadati</taxon>
        <taxon>Pseudomonadota</taxon>
        <taxon>Alphaproteobacteria</taxon>
        <taxon>Sphingomonadales</taxon>
        <taxon>Sphingosinicellaceae</taxon>
        <taxon>Sandarakinorhabdus</taxon>
    </lineage>
</organism>
<evidence type="ECO:0000313" key="3">
    <source>
        <dbReference type="Proteomes" id="UP000635071"/>
    </source>
</evidence>
<evidence type="ECO:0000313" key="2">
    <source>
        <dbReference type="EMBL" id="GGE07801.1"/>
    </source>
</evidence>
<comment type="caution">
    <text evidence="2">The sequence shown here is derived from an EMBL/GenBank/DDBJ whole genome shotgun (WGS) entry which is preliminary data.</text>
</comment>
<feature type="transmembrane region" description="Helical" evidence="1">
    <location>
        <begin position="16"/>
        <end position="38"/>
    </location>
</feature>
<dbReference type="AlphaFoldDB" id="A0A916ZRF8"/>
<keyword evidence="1" id="KW-0812">Transmembrane</keyword>